<organism evidence="1 2">
    <name type="scientific">Synechococcus phage S-SSM7</name>
    <dbReference type="NCBI Taxonomy" id="445686"/>
    <lineage>
        <taxon>Viruses</taxon>
        <taxon>Duplodnaviria</taxon>
        <taxon>Heunggongvirae</taxon>
        <taxon>Uroviricota</taxon>
        <taxon>Caudoviricetes</taxon>
        <taxon>Pantevenvirales</taxon>
        <taxon>Kyanoviridae</taxon>
        <taxon>Lipsvirus</taxon>
        <taxon>Lipsvirus ssm7</taxon>
    </lineage>
</organism>
<proteinExistence type="predicted"/>
<protein>
    <submittedName>
        <fullName evidence="1">Uncharacterized protein</fullName>
    </submittedName>
</protein>
<dbReference type="OrthoDB" id="40599at10239"/>
<gene>
    <name evidence="1" type="ORF">SSSM7_122</name>
</gene>
<evidence type="ECO:0000313" key="2">
    <source>
        <dbReference type="Proteomes" id="UP000006527"/>
    </source>
</evidence>
<dbReference type="GeneID" id="10328691"/>
<evidence type="ECO:0000313" key="1">
    <source>
        <dbReference type="EMBL" id="ADO98188.1"/>
    </source>
</evidence>
<reference evidence="1 2" key="1">
    <citation type="journal article" date="2010" name="Environ. Microbiol.">
        <title>Genomic analysis of oceanic cyanobacterial myoviruses compared with T4-like myoviruses from diverse hosts and environments.</title>
        <authorList>
            <person name="Sullivan M.B."/>
            <person name="Huang K.H."/>
            <person name="Ignacio-Espinoza J.C."/>
            <person name="Berlin A.M."/>
            <person name="Kelly L."/>
            <person name="Weigele P.R."/>
            <person name="DeFrancesco A.S."/>
            <person name="Kern S.E."/>
            <person name="Thompson L.R."/>
            <person name="Young S."/>
            <person name="Yandava C."/>
            <person name="Fu R."/>
            <person name="Krastins B."/>
            <person name="Chase M."/>
            <person name="Sarracino D."/>
            <person name="Osburne M.S."/>
            <person name="Henn M.R."/>
            <person name="Chisholm S.W."/>
        </authorList>
    </citation>
    <scope>NUCLEOTIDE SEQUENCE [LARGE SCALE GENOMIC DNA]</scope>
    <source>
        <strain evidence="1">8109-3</strain>
    </source>
</reference>
<dbReference type="RefSeq" id="YP_004324175.1">
    <property type="nucleotide sequence ID" value="NC_015287.1"/>
</dbReference>
<name>E3SL40_9CAUD</name>
<keyword evidence="2" id="KW-1185">Reference proteome</keyword>
<dbReference type="Proteomes" id="UP000006527">
    <property type="component" value="Segment"/>
</dbReference>
<dbReference type="KEGG" id="vg:10328691"/>
<dbReference type="EMBL" id="GU071098">
    <property type="protein sequence ID" value="ADO98188.1"/>
    <property type="molecule type" value="Genomic_DNA"/>
</dbReference>
<dbReference type="Gene3D" id="2.60.120.620">
    <property type="entry name" value="q2cbj1_9rhob like domain"/>
    <property type="match status" value="1"/>
</dbReference>
<accession>E3SL40</accession>
<sequence length="155" mass="18311">MREIKEYEYPFQKDNTELEVEILNATAPVPDSYLERSEHCHIAQWYSYPQKIRKFIEWIEETTDAKVKDLWGVWYRDDGGLKWHTHKGDFRYSFVYYIKVPEGSSSIYFSEDPETTEPTFFHPNQGICVVWDSDFPHSVPPGKHKGRCVLSGNLK</sequence>